<dbReference type="AlphaFoldDB" id="A0A0G9HBJ1"/>
<protein>
    <submittedName>
        <fullName evidence="1">Uncharacterized protein</fullName>
    </submittedName>
</protein>
<organism evidence="1 2">
    <name type="scientific">Luteibacter rhizovicinus DSM 16549</name>
    <dbReference type="NCBI Taxonomy" id="1440763"/>
    <lineage>
        <taxon>Bacteria</taxon>
        <taxon>Pseudomonadati</taxon>
        <taxon>Pseudomonadota</taxon>
        <taxon>Gammaproteobacteria</taxon>
        <taxon>Lysobacterales</taxon>
        <taxon>Rhodanobacteraceae</taxon>
        <taxon>Luteibacter</taxon>
    </lineage>
</organism>
<dbReference type="Proteomes" id="UP000182987">
    <property type="component" value="Chromosome"/>
</dbReference>
<dbReference type="OrthoDB" id="4548672at2"/>
<dbReference type="EMBL" id="CP017480">
    <property type="protein sequence ID" value="APG05605.1"/>
    <property type="molecule type" value="Genomic_DNA"/>
</dbReference>
<gene>
    <name evidence="1" type="ORF">BJI69_17975</name>
</gene>
<reference evidence="2" key="1">
    <citation type="submission" date="2016-09" db="EMBL/GenBank/DDBJ databases">
        <authorList>
            <person name="Lysoe E."/>
        </authorList>
    </citation>
    <scope>NUCLEOTIDE SEQUENCE [LARGE SCALE GENOMIC DNA]</scope>
    <source>
        <strain evidence="2">LJ96T</strain>
    </source>
</reference>
<dbReference type="RefSeq" id="WP_046967703.1">
    <property type="nucleotide sequence ID" value="NZ_CP017480.1"/>
</dbReference>
<sequence length="627" mass="68338">MAIYNVAVVLWQWGPVVTPRSKSWYESYFFNQFYGQAAYWLKQSDGDVILDGQVFDWVVDNAPVRDFSARGATSKLIVDLMEGAHGVDLTPYNSIIVVLGLDASVASDGGSCSVTSRHAQHHALIMRAGDPFDFVSHELGHGIVGPPHSFTWNTAFQVSGEAPGGYGHRHCIMSAMAYGWFAEARHSAAPPLGAQLEYQTLGPSINGVTANARGWIDTQNVMLTSGFDGQFEIRARQWMGRDAALAPQGLHLTRPDGNDYVIEFYENSGWDAGLSQPYLIVTQDKGEIADLRYPGKHSGTYLRSIPVGPSSAGGLGAAINLLGPMGVMPIAYDPVRHVLRVRLADKVLSGGVIAVSEGVANQEKVTGSGHVTFKPGERFCVSGDWRFDWIENRQTVTIDATHPLFLPGSSASWAIDGIALDPAKTILALTKTVTVPDPKLLNLTQSSPIEIGYKIEPIPNGSRLTLTNRPQDNNYSVEATVTLSTQVASGSATRTIDFTGRDCRFPPEFQERWSTCMAGFLRRKLHDSQVVVVFDPSLIHKVPPGVEDELAGWLGGLAHRLERGDQEGFELAAAMLRHRLRMPEAKLHIVKRDEGGTFPRMTETMPEIPPAAEFPVVGNVKRGDTAP</sequence>
<keyword evidence="2" id="KW-1185">Reference proteome</keyword>
<proteinExistence type="predicted"/>
<evidence type="ECO:0000313" key="2">
    <source>
        <dbReference type="Proteomes" id="UP000182987"/>
    </source>
</evidence>
<name>A0A0G9HBJ1_9GAMM</name>
<dbReference type="KEGG" id="lrz:BJI69_17975"/>
<dbReference type="PATRIC" id="fig|1440763.5.peg.2010"/>
<evidence type="ECO:0000313" key="1">
    <source>
        <dbReference type="EMBL" id="APG05605.1"/>
    </source>
</evidence>
<accession>A0A0G9HBJ1</accession>